<dbReference type="Proteomes" id="UP001634394">
    <property type="component" value="Unassembled WGS sequence"/>
</dbReference>
<dbReference type="PANTHER" id="PTHR14187:SF5">
    <property type="entry name" value="HEAT SHOCK 70 KDA PROTEIN 12A"/>
    <property type="match status" value="1"/>
</dbReference>
<dbReference type="CDD" id="cd10229">
    <property type="entry name" value="ASKHA_NBD_HSP70_HSPA12"/>
    <property type="match status" value="1"/>
</dbReference>
<reference evidence="4 5" key="1">
    <citation type="submission" date="2024-11" db="EMBL/GenBank/DDBJ databases">
        <title>Chromosome-level genome assembly of the freshwater bivalve Anodonta woodiana.</title>
        <authorList>
            <person name="Chen X."/>
        </authorList>
    </citation>
    <scope>NUCLEOTIDE SEQUENCE [LARGE SCALE GENOMIC DNA]</scope>
    <source>
        <strain evidence="4">MN2024</strain>
        <tissue evidence="4">Gills</tissue>
    </source>
</reference>
<dbReference type="AlphaFoldDB" id="A0ABD3X0D0"/>
<keyword evidence="2" id="KW-0547">Nucleotide-binding</keyword>
<keyword evidence="5" id="KW-1185">Reference proteome</keyword>
<organism evidence="4 5">
    <name type="scientific">Sinanodonta woodiana</name>
    <name type="common">Chinese pond mussel</name>
    <name type="synonym">Anodonta woodiana</name>
    <dbReference type="NCBI Taxonomy" id="1069815"/>
    <lineage>
        <taxon>Eukaryota</taxon>
        <taxon>Metazoa</taxon>
        <taxon>Spiralia</taxon>
        <taxon>Lophotrochozoa</taxon>
        <taxon>Mollusca</taxon>
        <taxon>Bivalvia</taxon>
        <taxon>Autobranchia</taxon>
        <taxon>Heteroconchia</taxon>
        <taxon>Palaeoheterodonta</taxon>
        <taxon>Unionida</taxon>
        <taxon>Unionoidea</taxon>
        <taxon>Unionidae</taxon>
        <taxon>Unioninae</taxon>
        <taxon>Sinanodonta</taxon>
    </lineage>
</organism>
<dbReference type="EMBL" id="JBJQND010000004">
    <property type="protein sequence ID" value="KAL3878482.1"/>
    <property type="molecule type" value="Genomic_DNA"/>
</dbReference>
<evidence type="ECO:0000313" key="4">
    <source>
        <dbReference type="EMBL" id="KAL3878482.1"/>
    </source>
</evidence>
<evidence type="ECO:0000313" key="5">
    <source>
        <dbReference type="Proteomes" id="UP001634394"/>
    </source>
</evidence>
<gene>
    <name evidence="4" type="ORF">ACJMK2_030827</name>
</gene>
<protein>
    <recommendedName>
        <fullName evidence="6">Heat shock 70 kDa protein 12A</fullName>
    </recommendedName>
</protein>
<evidence type="ECO:0000256" key="3">
    <source>
        <dbReference type="ARBA" id="ARBA00022840"/>
    </source>
</evidence>
<dbReference type="GO" id="GO:0005524">
    <property type="term" value="F:ATP binding"/>
    <property type="evidence" value="ECO:0007669"/>
    <property type="project" value="UniProtKB-KW"/>
</dbReference>
<evidence type="ECO:0000256" key="2">
    <source>
        <dbReference type="ARBA" id="ARBA00022741"/>
    </source>
</evidence>
<dbReference type="PANTHER" id="PTHR14187">
    <property type="entry name" value="ALPHA KINASE/ELONGATION FACTOR 2 KINASE"/>
    <property type="match status" value="1"/>
</dbReference>
<dbReference type="Gene3D" id="3.30.420.40">
    <property type="match status" value="1"/>
</dbReference>
<evidence type="ECO:0000256" key="1">
    <source>
        <dbReference type="ARBA" id="ARBA00007381"/>
    </source>
</evidence>
<evidence type="ECO:0008006" key="6">
    <source>
        <dbReference type="Google" id="ProtNLM"/>
    </source>
</evidence>
<sequence length="447" mass="50612">MKAIKVFSGALKCLMNHLLDFLNQKKNFVKISSADIHWVLTVPAIWNDGSKQFMRDAAEMAGIPSDLLTLALEPEAAAFYCLFGTSQCLMESSTKSVKYILLHLGGGTAEIVCHELTSSGLLRELHEPTGGDFGGINVDSAFWQFILKLFGSQLLKDFKEQNTEDYMDLFESFYRKKLTFDDSRPEESFPISKTLLKKYEDYNGIPFNESLSQNHFGHLVKFINGKLVLKSQLIKDFFERPISQMKLYVESLLNDPCCAGTSLLLMVGGFSESKYVQNNLKECFGKRLQVIIPRNPAAAVIKGAVYFGHNKRKISRRVSRYTDIHPEYKRILIEGIAYVDDIFNIHIKRGDIIELNKDTAALSYYPPMAHITQVILPVYASTVTNPTFVDEENCRHVGNVIGELSDFARADNMELLIKLIFSGTEIRVELREKNTGRVIKGKVEFWG</sequence>
<comment type="caution">
    <text evidence="4">The sequence shown here is derived from an EMBL/GenBank/DDBJ whole genome shotgun (WGS) entry which is preliminary data.</text>
</comment>
<accession>A0ABD3X0D0</accession>
<keyword evidence="3" id="KW-0067">ATP-binding</keyword>
<name>A0ABD3X0D0_SINWO</name>
<dbReference type="Pfam" id="PF00012">
    <property type="entry name" value="HSP70"/>
    <property type="match status" value="1"/>
</dbReference>
<comment type="similarity">
    <text evidence="1">Belongs to the heat shock protein 70 family.</text>
</comment>
<proteinExistence type="inferred from homology"/>
<dbReference type="InterPro" id="IPR013126">
    <property type="entry name" value="Hsp_70_fam"/>
</dbReference>
<dbReference type="InterPro" id="IPR043129">
    <property type="entry name" value="ATPase_NBD"/>
</dbReference>
<dbReference type="SUPFAM" id="SSF53067">
    <property type="entry name" value="Actin-like ATPase domain"/>
    <property type="match status" value="2"/>
</dbReference>